<evidence type="ECO:0000259" key="6">
    <source>
        <dbReference type="Pfam" id="PF17189"/>
    </source>
</evidence>
<dbReference type="Gene3D" id="2.60.40.1180">
    <property type="entry name" value="Golgi alpha-mannosidase II"/>
    <property type="match status" value="1"/>
</dbReference>
<dbReference type="PROSITE" id="PS51257">
    <property type="entry name" value="PROKAR_LIPOPROTEIN"/>
    <property type="match status" value="1"/>
</dbReference>
<protein>
    <submittedName>
        <fullName evidence="7">Glucosylceramidase</fullName>
    </submittedName>
</protein>
<keyword evidence="4" id="KW-0326">Glycosidase</keyword>
<keyword evidence="8" id="KW-1185">Reference proteome</keyword>
<accession>A0ABP8GJJ2</accession>
<dbReference type="InterPro" id="IPR017853">
    <property type="entry name" value="GH"/>
</dbReference>
<dbReference type="PANTHER" id="PTHR11069:SF23">
    <property type="entry name" value="LYSOSOMAL ACID GLUCOSYLCERAMIDASE"/>
    <property type="match status" value="1"/>
</dbReference>
<dbReference type="EMBL" id="BAABGY010000006">
    <property type="protein sequence ID" value="GAA4325564.1"/>
    <property type="molecule type" value="Genomic_DNA"/>
</dbReference>
<organism evidence="7 8">
    <name type="scientific">Flaviaesturariibacter amylovorans</name>
    <dbReference type="NCBI Taxonomy" id="1084520"/>
    <lineage>
        <taxon>Bacteria</taxon>
        <taxon>Pseudomonadati</taxon>
        <taxon>Bacteroidota</taxon>
        <taxon>Chitinophagia</taxon>
        <taxon>Chitinophagales</taxon>
        <taxon>Chitinophagaceae</taxon>
        <taxon>Flaviaestuariibacter</taxon>
    </lineage>
</organism>
<proteinExistence type="inferred from homology"/>
<evidence type="ECO:0000256" key="4">
    <source>
        <dbReference type="RuleBase" id="RU361188"/>
    </source>
</evidence>
<comment type="caution">
    <text evidence="7">The sequence shown here is derived from an EMBL/GenBank/DDBJ whole genome shotgun (WGS) entry which is preliminary data.</text>
</comment>
<reference evidence="8" key="1">
    <citation type="journal article" date="2019" name="Int. J. Syst. Evol. Microbiol.">
        <title>The Global Catalogue of Microorganisms (GCM) 10K type strain sequencing project: providing services to taxonomists for standard genome sequencing and annotation.</title>
        <authorList>
            <consortium name="The Broad Institute Genomics Platform"/>
            <consortium name="The Broad Institute Genome Sequencing Center for Infectious Disease"/>
            <person name="Wu L."/>
            <person name="Ma J."/>
        </authorList>
    </citation>
    <scope>NUCLEOTIDE SEQUENCE [LARGE SCALE GENOMIC DNA]</scope>
    <source>
        <strain evidence="8">JCM 17919</strain>
    </source>
</reference>
<dbReference type="InterPro" id="IPR013780">
    <property type="entry name" value="Glyco_hydro_b"/>
</dbReference>
<dbReference type="InterPro" id="IPR001139">
    <property type="entry name" value="Glyco_hydro_30"/>
</dbReference>
<feature type="domain" description="Glycosyl hydrolase family 30 TIM-barrel" evidence="5">
    <location>
        <begin position="93"/>
        <end position="424"/>
    </location>
</feature>
<dbReference type="Proteomes" id="UP001501725">
    <property type="component" value="Unassembled WGS sequence"/>
</dbReference>
<dbReference type="Gene3D" id="3.20.20.80">
    <property type="entry name" value="Glycosidases"/>
    <property type="match status" value="1"/>
</dbReference>
<keyword evidence="3 4" id="KW-0378">Hydrolase</keyword>
<dbReference type="Pfam" id="PF02055">
    <property type="entry name" value="Glyco_hydro_30"/>
    <property type="match status" value="1"/>
</dbReference>
<evidence type="ECO:0000256" key="3">
    <source>
        <dbReference type="ARBA" id="ARBA00022801"/>
    </source>
</evidence>
<evidence type="ECO:0000313" key="7">
    <source>
        <dbReference type="EMBL" id="GAA4325564.1"/>
    </source>
</evidence>
<dbReference type="InterPro" id="IPR033453">
    <property type="entry name" value="Glyco_hydro_30_TIM-barrel"/>
</dbReference>
<feature type="domain" description="Glycosyl hydrolase family 30 beta sandwich" evidence="6">
    <location>
        <begin position="427"/>
        <end position="486"/>
    </location>
</feature>
<sequence>MNSMKNILYSAAFLALALGACKKKDSGNGGGNSGGGGGTPVIPPVVANDISYWITRGDGGALIEQQTLPLGFGTTASNLPYIDVDSAVAYQSVDGFGYTFTGGSADLIASLPAATRSSLLQELFGTTGNSIGVSYLRVSVGASDLSASVYTYNDLPFGQTDPTLAQFSLAPDELTVIPMLQAVRAVNPNIKLMATPWTAPSWMKDNGSSVGGSLLPQYYDVYARYLVKYLQGMQQRGLPIDALTVQNEPMHGGNNPSMLMTAAQQATFIKNNLGPALQAAGLTTKIIIWDHNADHPDYPIQVLNDPAAKAFIDGSAFHLYAGDISALSQVRNAHPDKNIYFTEQYTASNGSFGGDLKWHYRNVIIGSMRNWSRIALEWNLANNASFGPHTPGGCTTCKGAITISGGTISRNVAYYIIGQISKFVPPGSERIASNNSGSLYTVAFRRADGRKVLVALNDGSTPAGFNIRYKGRWASASLDAGAVGTYVW</sequence>
<keyword evidence="2" id="KW-0732">Signal</keyword>
<gene>
    <name evidence="7" type="ORF">GCM10023184_13620</name>
</gene>
<evidence type="ECO:0000256" key="2">
    <source>
        <dbReference type="ARBA" id="ARBA00022729"/>
    </source>
</evidence>
<dbReference type="SUPFAM" id="SSF51445">
    <property type="entry name" value="(Trans)glycosidases"/>
    <property type="match status" value="1"/>
</dbReference>
<dbReference type="InterPro" id="IPR033452">
    <property type="entry name" value="GH30_C"/>
</dbReference>
<dbReference type="RefSeq" id="WP_345254523.1">
    <property type="nucleotide sequence ID" value="NZ_BAABGY010000006.1"/>
</dbReference>
<comment type="similarity">
    <text evidence="1 4">Belongs to the glycosyl hydrolase 30 family.</text>
</comment>
<dbReference type="PANTHER" id="PTHR11069">
    <property type="entry name" value="GLUCOSYLCERAMIDASE"/>
    <property type="match status" value="1"/>
</dbReference>
<dbReference type="Pfam" id="PF17189">
    <property type="entry name" value="Glyco_hydro_30C"/>
    <property type="match status" value="1"/>
</dbReference>
<name>A0ABP8GJJ2_9BACT</name>
<evidence type="ECO:0000313" key="8">
    <source>
        <dbReference type="Proteomes" id="UP001501725"/>
    </source>
</evidence>
<evidence type="ECO:0000259" key="5">
    <source>
        <dbReference type="Pfam" id="PF02055"/>
    </source>
</evidence>
<evidence type="ECO:0000256" key="1">
    <source>
        <dbReference type="ARBA" id="ARBA00005382"/>
    </source>
</evidence>